<accession>A0A396K102</accession>
<keyword evidence="1" id="KW-0472">Membrane</keyword>
<organism evidence="2 3">
    <name type="scientific">Medicago truncatula</name>
    <name type="common">Barrel medic</name>
    <name type="synonym">Medicago tribuloides</name>
    <dbReference type="NCBI Taxonomy" id="3880"/>
    <lineage>
        <taxon>Eukaryota</taxon>
        <taxon>Viridiplantae</taxon>
        <taxon>Streptophyta</taxon>
        <taxon>Embryophyta</taxon>
        <taxon>Tracheophyta</taxon>
        <taxon>Spermatophyta</taxon>
        <taxon>Magnoliopsida</taxon>
        <taxon>eudicotyledons</taxon>
        <taxon>Gunneridae</taxon>
        <taxon>Pentapetalae</taxon>
        <taxon>rosids</taxon>
        <taxon>fabids</taxon>
        <taxon>Fabales</taxon>
        <taxon>Fabaceae</taxon>
        <taxon>Papilionoideae</taxon>
        <taxon>50 kb inversion clade</taxon>
        <taxon>NPAAA clade</taxon>
        <taxon>Hologalegina</taxon>
        <taxon>IRL clade</taxon>
        <taxon>Trifolieae</taxon>
        <taxon>Medicago</taxon>
    </lineage>
</organism>
<proteinExistence type="predicted"/>
<sequence length="57" mass="6793">MNQLLKEVLNSFTSRLKDRCLLLAAIPINFLKTLIHCYYKISPFFTYILSWILNQSR</sequence>
<gene>
    <name evidence="2" type="ORF">MtrunA17_Chr1g0202271</name>
</gene>
<dbReference type="EMBL" id="PSQE01000001">
    <property type="protein sequence ID" value="RHN81725.1"/>
    <property type="molecule type" value="Genomic_DNA"/>
</dbReference>
<dbReference type="Gramene" id="rna5809">
    <property type="protein sequence ID" value="RHN81725.1"/>
    <property type="gene ID" value="gene5809"/>
</dbReference>
<name>A0A396K102_MEDTR</name>
<dbReference type="AlphaFoldDB" id="A0A396K102"/>
<keyword evidence="1" id="KW-1133">Transmembrane helix</keyword>
<reference evidence="3" key="1">
    <citation type="journal article" date="2018" name="Nat. Plants">
        <title>Whole-genome landscape of Medicago truncatula symbiotic genes.</title>
        <authorList>
            <person name="Pecrix Y."/>
            <person name="Staton S.E."/>
            <person name="Sallet E."/>
            <person name="Lelandais-Briere C."/>
            <person name="Moreau S."/>
            <person name="Carrere S."/>
            <person name="Blein T."/>
            <person name="Jardinaud M.F."/>
            <person name="Latrasse D."/>
            <person name="Zouine M."/>
            <person name="Zahm M."/>
            <person name="Kreplak J."/>
            <person name="Mayjonade B."/>
            <person name="Satge C."/>
            <person name="Perez M."/>
            <person name="Cauet S."/>
            <person name="Marande W."/>
            <person name="Chantry-Darmon C."/>
            <person name="Lopez-Roques C."/>
            <person name="Bouchez O."/>
            <person name="Berard A."/>
            <person name="Debelle F."/>
            <person name="Munos S."/>
            <person name="Bendahmane A."/>
            <person name="Berges H."/>
            <person name="Niebel A."/>
            <person name="Buitink J."/>
            <person name="Frugier F."/>
            <person name="Benhamed M."/>
            <person name="Crespi M."/>
            <person name="Gouzy J."/>
            <person name="Gamas P."/>
        </authorList>
    </citation>
    <scope>NUCLEOTIDE SEQUENCE [LARGE SCALE GENOMIC DNA]</scope>
    <source>
        <strain evidence="3">cv. Jemalong A17</strain>
    </source>
</reference>
<keyword evidence="1" id="KW-0812">Transmembrane</keyword>
<evidence type="ECO:0008006" key="4">
    <source>
        <dbReference type="Google" id="ProtNLM"/>
    </source>
</evidence>
<evidence type="ECO:0000313" key="2">
    <source>
        <dbReference type="EMBL" id="RHN81725.1"/>
    </source>
</evidence>
<evidence type="ECO:0000313" key="3">
    <source>
        <dbReference type="Proteomes" id="UP000265566"/>
    </source>
</evidence>
<protein>
    <recommendedName>
        <fullName evidence="4">Transmembrane protein</fullName>
    </recommendedName>
</protein>
<dbReference type="Proteomes" id="UP000265566">
    <property type="component" value="Chromosome 1"/>
</dbReference>
<feature type="transmembrane region" description="Helical" evidence="1">
    <location>
        <begin position="21"/>
        <end position="41"/>
    </location>
</feature>
<evidence type="ECO:0000256" key="1">
    <source>
        <dbReference type="SAM" id="Phobius"/>
    </source>
</evidence>
<comment type="caution">
    <text evidence="2">The sequence shown here is derived from an EMBL/GenBank/DDBJ whole genome shotgun (WGS) entry which is preliminary data.</text>
</comment>